<proteinExistence type="predicted"/>
<feature type="domain" description="DUF3627" evidence="1">
    <location>
        <begin position="1"/>
        <end position="32"/>
    </location>
</feature>
<reference evidence="2" key="1">
    <citation type="journal article" date="2020" name="Nature">
        <title>Giant virus diversity and host interactions through global metagenomics.</title>
        <authorList>
            <person name="Schulz F."/>
            <person name="Roux S."/>
            <person name="Paez-Espino D."/>
            <person name="Jungbluth S."/>
            <person name="Walsh D.A."/>
            <person name="Denef V.J."/>
            <person name="McMahon K.D."/>
            <person name="Konstantinidis K.T."/>
            <person name="Eloe-Fadrosh E.A."/>
            <person name="Kyrpides N.C."/>
            <person name="Woyke T."/>
        </authorList>
    </citation>
    <scope>NUCLEOTIDE SEQUENCE</scope>
    <source>
        <strain evidence="2">GVMAG-S-1014582-52</strain>
    </source>
</reference>
<name>A0A6C0LRR3_9ZZZZ</name>
<dbReference type="AlphaFoldDB" id="A0A6C0LRR3"/>
<dbReference type="EMBL" id="MN740556">
    <property type="protein sequence ID" value="QHU33287.1"/>
    <property type="molecule type" value="Genomic_DNA"/>
</dbReference>
<sequence length="49" mass="5952">MEILMKITYYSNSINLWNRIKKQLITDKSKKFKVENNKFNINKKSSEEI</sequence>
<accession>A0A6C0LRR3</accession>
<dbReference type="InterPro" id="IPR022549">
    <property type="entry name" value="DUF3627"/>
</dbReference>
<protein>
    <recommendedName>
        <fullName evidence="1">DUF3627 domain-containing protein</fullName>
    </recommendedName>
</protein>
<evidence type="ECO:0000313" key="2">
    <source>
        <dbReference type="EMBL" id="QHU33287.1"/>
    </source>
</evidence>
<organism evidence="2">
    <name type="scientific">viral metagenome</name>
    <dbReference type="NCBI Taxonomy" id="1070528"/>
    <lineage>
        <taxon>unclassified sequences</taxon>
        <taxon>metagenomes</taxon>
        <taxon>organismal metagenomes</taxon>
    </lineage>
</organism>
<dbReference type="Pfam" id="PF12299">
    <property type="entry name" value="DUF3627"/>
    <property type="match status" value="1"/>
</dbReference>
<evidence type="ECO:0000259" key="1">
    <source>
        <dbReference type="Pfam" id="PF12299"/>
    </source>
</evidence>